<dbReference type="InterPro" id="IPR025733">
    <property type="entry name" value="PAPs_C"/>
</dbReference>
<evidence type="ECO:0000259" key="3">
    <source>
        <dbReference type="Pfam" id="PF00149"/>
    </source>
</evidence>
<feature type="domain" description="Purple acid phosphatase C-terminal" evidence="4">
    <location>
        <begin position="323"/>
        <end position="375"/>
    </location>
</feature>
<dbReference type="GO" id="GO:0003993">
    <property type="term" value="F:acid phosphatase activity"/>
    <property type="evidence" value="ECO:0007669"/>
    <property type="project" value="InterPro"/>
</dbReference>
<sequence>MQFLRSHLLLAAVALSVPIPFTPALAADEIHWTMTGPTSVTLEWRGSNGSLRYGLNSSYGLATTAVTPSPLPYSSSGPFCEARLTGLLPNTVYHYSVAGGPDHLFRTMPAVGMTFVVYVEGDIGDTSNYSRVGPVQSLIAHGGPTLVLGVGDLTYGNANGQAAVDNHFNNVMDWALDAAYMPAWGNHEWDSSGDNLKNYKGRFDFPNPQTSPGAPTAGCCGEDWYWFDCGGVRFISYPEPYTDASWSDWRTKAGALMDAAQADPSIAFIVTYGHRPAYSSGWHPGDATLAGYMDALGSAHSKYVLNLNGHSHNYERTYPRHGVTHITVGTGGSSLEEASGSCLYAGGCPPPSWCAFRAFHHGALRLTITPTSIRGSMICGPAGDSGASKNDITCNSG</sequence>
<dbReference type="InterPro" id="IPR008963">
    <property type="entry name" value="Purple_acid_Pase-like_N"/>
</dbReference>
<dbReference type="Pfam" id="PF14008">
    <property type="entry name" value="Metallophos_C"/>
    <property type="match status" value="1"/>
</dbReference>
<evidence type="ECO:0000256" key="2">
    <source>
        <dbReference type="SAM" id="SignalP"/>
    </source>
</evidence>
<evidence type="ECO:0000259" key="4">
    <source>
        <dbReference type="Pfam" id="PF14008"/>
    </source>
</evidence>
<evidence type="ECO:0000313" key="6">
    <source>
        <dbReference type="Proteomes" id="UP000317716"/>
    </source>
</evidence>
<name>A0A538SU17_UNCEI</name>
<accession>A0A538SU17</accession>
<feature type="non-terminal residue" evidence="5">
    <location>
        <position position="397"/>
    </location>
</feature>
<dbReference type="SUPFAM" id="SSF56300">
    <property type="entry name" value="Metallo-dependent phosphatases"/>
    <property type="match status" value="1"/>
</dbReference>
<reference evidence="5 6" key="1">
    <citation type="journal article" date="2019" name="Nat. Microbiol.">
        <title>Mediterranean grassland soil C-N compound turnover is dependent on rainfall and depth, and is mediated by genomically divergent microorganisms.</title>
        <authorList>
            <person name="Diamond S."/>
            <person name="Andeer P.F."/>
            <person name="Li Z."/>
            <person name="Crits-Christoph A."/>
            <person name="Burstein D."/>
            <person name="Anantharaman K."/>
            <person name="Lane K.R."/>
            <person name="Thomas B.C."/>
            <person name="Pan C."/>
            <person name="Northen T.R."/>
            <person name="Banfield J.F."/>
        </authorList>
    </citation>
    <scope>NUCLEOTIDE SEQUENCE [LARGE SCALE GENOMIC DNA]</scope>
    <source>
        <strain evidence="5">WS_2</strain>
    </source>
</reference>
<dbReference type="Pfam" id="PF00149">
    <property type="entry name" value="Metallophos"/>
    <property type="match status" value="1"/>
</dbReference>
<evidence type="ECO:0000256" key="1">
    <source>
        <dbReference type="ARBA" id="ARBA00022729"/>
    </source>
</evidence>
<dbReference type="InterPro" id="IPR039331">
    <property type="entry name" value="PAPs-like"/>
</dbReference>
<evidence type="ECO:0000313" key="5">
    <source>
        <dbReference type="EMBL" id="TMQ54877.1"/>
    </source>
</evidence>
<dbReference type="Gene3D" id="3.60.21.10">
    <property type="match status" value="1"/>
</dbReference>
<dbReference type="EMBL" id="VBOS01000242">
    <property type="protein sequence ID" value="TMQ54877.1"/>
    <property type="molecule type" value="Genomic_DNA"/>
</dbReference>
<dbReference type="InterPro" id="IPR029052">
    <property type="entry name" value="Metallo-depent_PP-like"/>
</dbReference>
<feature type="domain" description="Calcineurin-like phosphoesterase" evidence="3">
    <location>
        <begin position="118"/>
        <end position="314"/>
    </location>
</feature>
<gene>
    <name evidence="5" type="ORF">E6K72_07140</name>
</gene>
<dbReference type="PANTHER" id="PTHR22953:SF153">
    <property type="entry name" value="PURPLE ACID PHOSPHATASE"/>
    <property type="match status" value="1"/>
</dbReference>
<protein>
    <submittedName>
        <fullName evidence="5">Uncharacterized protein</fullName>
    </submittedName>
</protein>
<dbReference type="PANTHER" id="PTHR22953">
    <property type="entry name" value="ACID PHOSPHATASE RELATED"/>
    <property type="match status" value="1"/>
</dbReference>
<dbReference type="SUPFAM" id="SSF49363">
    <property type="entry name" value="Purple acid phosphatase, N-terminal domain"/>
    <property type="match status" value="1"/>
</dbReference>
<dbReference type="Proteomes" id="UP000317716">
    <property type="component" value="Unassembled WGS sequence"/>
</dbReference>
<proteinExistence type="predicted"/>
<dbReference type="GO" id="GO:0046872">
    <property type="term" value="F:metal ion binding"/>
    <property type="evidence" value="ECO:0007669"/>
    <property type="project" value="InterPro"/>
</dbReference>
<feature type="chain" id="PRO_5021918968" evidence="2">
    <location>
        <begin position="27"/>
        <end position="397"/>
    </location>
</feature>
<organism evidence="5 6">
    <name type="scientific">Eiseniibacteriota bacterium</name>
    <dbReference type="NCBI Taxonomy" id="2212470"/>
    <lineage>
        <taxon>Bacteria</taxon>
        <taxon>Candidatus Eiseniibacteriota</taxon>
    </lineage>
</organism>
<comment type="caution">
    <text evidence="5">The sequence shown here is derived from an EMBL/GenBank/DDBJ whole genome shotgun (WGS) entry which is preliminary data.</text>
</comment>
<feature type="signal peptide" evidence="2">
    <location>
        <begin position="1"/>
        <end position="26"/>
    </location>
</feature>
<dbReference type="AlphaFoldDB" id="A0A538SU17"/>
<keyword evidence="1 2" id="KW-0732">Signal</keyword>
<dbReference type="InterPro" id="IPR004843">
    <property type="entry name" value="Calcineurin-like_PHP"/>
</dbReference>